<dbReference type="InterPro" id="IPR021854">
    <property type="entry name" value="WASH1_WAHD"/>
</dbReference>
<comment type="similarity">
    <text evidence="1">Belongs to the WASH1 family.</text>
</comment>
<dbReference type="PANTHER" id="PTHR23331:SF1">
    <property type="entry name" value="WASH COMPLEX SUBUNIT 1"/>
    <property type="match status" value="1"/>
</dbReference>
<evidence type="ECO:0000256" key="3">
    <source>
        <dbReference type="SAM" id="MobiDB-lite"/>
    </source>
</evidence>
<feature type="region of interest" description="Disordered" evidence="3">
    <location>
        <begin position="292"/>
        <end position="359"/>
    </location>
</feature>
<dbReference type="PROSITE" id="PS51082">
    <property type="entry name" value="WH2"/>
    <property type="match status" value="1"/>
</dbReference>
<feature type="compositionally biased region" description="Pro residues" evidence="3">
    <location>
        <begin position="299"/>
        <end position="333"/>
    </location>
</feature>
<dbReference type="Pfam" id="PF11945">
    <property type="entry name" value="WASH_WAHD"/>
    <property type="match status" value="1"/>
</dbReference>
<organism evidence="5">
    <name type="scientific">Timema genevievae</name>
    <name type="common">Walking stick</name>
    <dbReference type="NCBI Taxonomy" id="629358"/>
    <lineage>
        <taxon>Eukaryota</taxon>
        <taxon>Metazoa</taxon>
        <taxon>Ecdysozoa</taxon>
        <taxon>Arthropoda</taxon>
        <taxon>Hexapoda</taxon>
        <taxon>Insecta</taxon>
        <taxon>Pterygota</taxon>
        <taxon>Neoptera</taxon>
        <taxon>Polyneoptera</taxon>
        <taxon>Phasmatodea</taxon>
        <taxon>Timematodea</taxon>
        <taxon>Timematoidea</taxon>
        <taxon>Timematidae</taxon>
        <taxon>Timema</taxon>
    </lineage>
</organism>
<accession>A0A7R9PM30</accession>
<evidence type="ECO:0000256" key="1">
    <source>
        <dbReference type="ARBA" id="ARBA00005602"/>
    </source>
</evidence>
<dbReference type="InterPro" id="IPR003124">
    <property type="entry name" value="WH2_dom"/>
</dbReference>
<evidence type="ECO:0000256" key="2">
    <source>
        <dbReference type="ARBA" id="ARBA00023203"/>
    </source>
</evidence>
<dbReference type="PANTHER" id="PTHR23331">
    <property type="entry name" value="CXYORF1"/>
    <property type="match status" value="1"/>
</dbReference>
<dbReference type="GO" id="GO:0003779">
    <property type="term" value="F:actin binding"/>
    <property type="evidence" value="ECO:0007669"/>
    <property type="project" value="UniProtKB-KW"/>
</dbReference>
<gene>
    <name evidence="5" type="ORF">TGEB3V08_LOCUS5308</name>
</gene>
<dbReference type="GO" id="GO:0006887">
    <property type="term" value="P:exocytosis"/>
    <property type="evidence" value="ECO:0007669"/>
    <property type="project" value="TreeGrafter"/>
</dbReference>
<dbReference type="GO" id="GO:0043015">
    <property type="term" value="F:gamma-tubulin binding"/>
    <property type="evidence" value="ECO:0007669"/>
    <property type="project" value="TreeGrafter"/>
</dbReference>
<feature type="domain" description="WH2" evidence="4">
    <location>
        <begin position="361"/>
        <end position="383"/>
    </location>
</feature>
<reference evidence="5" key="1">
    <citation type="submission" date="2020-11" db="EMBL/GenBank/DDBJ databases">
        <authorList>
            <person name="Tran Van P."/>
        </authorList>
    </citation>
    <scope>NUCLEOTIDE SEQUENCE</scope>
</reference>
<keyword evidence="2" id="KW-0009">Actin-binding</keyword>
<dbReference type="GO" id="GO:0032456">
    <property type="term" value="P:endocytic recycling"/>
    <property type="evidence" value="ECO:0007669"/>
    <property type="project" value="TreeGrafter"/>
</dbReference>
<dbReference type="GO" id="GO:0034314">
    <property type="term" value="P:Arp2/3 complex-mediated actin nucleation"/>
    <property type="evidence" value="ECO:0007669"/>
    <property type="project" value="InterPro"/>
</dbReference>
<dbReference type="GO" id="GO:0005829">
    <property type="term" value="C:cytosol"/>
    <property type="evidence" value="ECO:0007669"/>
    <property type="project" value="GOC"/>
</dbReference>
<feature type="region of interest" description="Disordered" evidence="3">
    <location>
        <begin position="440"/>
        <end position="464"/>
    </location>
</feature>
<protein>
    <recommendedName>
        <fullName evidence="4">WH2 domain-containing protein</fullName>
    </recommendedName>
</protein>
<evidence type="ECO:0000259" key="4">
    <source>
        <dbReference type="PROSITE" id="PS51082"/>
    </source>
</evidence>
<dbReference type="GO" id="GO:0005769">
    <property type="term" value="C:early endosome"/>
    <property type="evidence" value="ECO:0007669"/>
    <property type="project" value="InterPro"/>
</dbReference>
<dbReference type="GO" id="GO:0042147">
    <property type="term" value="P:retrograde transport, endosome to Golgi"/>
    <property type="evidence" value="ECO:0007669"/>
    <property type="project" value="TreeGrafter"/>
</dbReference>
<proteinExistence type="inferred from homology"/>
<dbReference type="GO" id="GO:0043014">
    <property type="term" value="F:alpha-tubulin binding"/>
    <property type="evidence" value="ECO:0007669"/>
    <property type="project" value="InterPro"/>
</dbReference>
<dbReference type="EMBL" id="OE840947">
    <property type="protein sequence ID" value="CAD7593427.1"/>
    <property type="molecule type" value="Genomic_DNA"/>
</dbReference>
<feature type="compositionally biased region" description="Polar residues" evidence="3">
    <location>
        <begin position="337"/>
        <end position="347"/>
    </location>
</feature>
<name>A0A7R9PM30_TIMGE</name>
<evidence type="ECO:0000313" key="5">
    <source>
        <dbReference type="EMBL" id="CAD7593427.1"/>
    </source>
</evidence>
<dbReference type="AlphaFoldDB" id="A0A7R9PM30"/>
<dbReference type="GO" id="GO:0071203">
    <property type="term" value="C:WASH complex"/>
    <property type="evidence" value="ECO:0007669"/>
    <property type="project" value="InterPro"/>
</dbReference>
<dbReference type="GO" id="GO:0055037">
    <property type="term" value="C:recycling endosome"/>
    <property type="evidence" value="ECO:0007669"/>
    <property type="project" value="TreeGrafter"/>
</dbReference>
<sequence>MSLQKYHVPVIPQDLRREETIIQIADSLDYLNHVMNDMFSQIKQRVSENKTKLQELKHRTSVVAAKVDKLTGSNKSTKVFSSAKYPATGVHSDYQVIFNSHSIQKTNGTRKVKSKHQPVEGMVLQDKLQFYHVKVGKKQLKKNVEITPEQGLGSLPSNVVSTNSLLLFNTSENPYKRYGLLDPLRALGKTRHVLEEEESQHPEAAPISISQRELFGGQVGENYFYSPGLGEVPLINVPLDLPDLPGIADDLRYSMDSGPMIAPSVATTPAIPELPNVVPESPLEEINFHPPSEYVQLSTPPPPPPVLPPPPPPPPAPMSPLPPPPPPPPPSVPTPNAVMTENSSTPTVVPVHKEPDKSGDARASLMEAIRKAGGTGLAKLRSAKEIKIEAKKKKQEEKAVGGAEAGNLLADLHSKLALRRKGISGVNKPEISVGGVMDRVSAMIPPPPAPQQSSSNTEDDDDWE</sequence>
<dbReference type="InterPro" id="IPR028290">
    <property type="entry name" value="WASH1"/>
</dbReference>